<proteinExistence type="predicted"/>
<name>A0A1I4ZKV8_9CLOT</name>
<reference evidence="1 2" key="1">
    <citation type="submission" date="2016-10" db="EMBL/GenBank/DDBJ databases">
        <authorList>
            <person name="de Groot N.N."/>
        </authorList>
    </citation>
    <scope>NUCLEOTIDE SEQUENCE [LARGE SCALE GENOMIC DNA]</scope>
    <source>
        <strain evidence="1 2">ML2</strain>
    </source>
</reference>
<dbReference type="AlphaFoldDB" id="A0A1I4ZKV8"/>
<accession>A0A1I4ZKV8</accession>
<dbReference type="EMBL" id="FOVK01000002">
    <property type="protein sequence ID" value="SFN50797.1"/>
    <property type="molecule type" value="Genomic_DNA"/>
</dbReference>
<dbReference type="InterPro" id="IPR025624">
    <property type="entry name" value="PcfK"/>
</dbReference>
<gene>
    <name evidence="1" type="ORF">SAMN04488695_10233</name>
</gene>
<evidence type="ECO:0000313" key="2">
    <source>
        <dbReference type="Proteomes" id="UP000181899"/>
    </source>
</evidence>
<evidence type="ECO:0000313" key="1">
    <source>
        <dbReference type="EMBL" id="SFN50797.1"/>
    </source>
</evidence>
<dbReference type="RefSeq" id="WP_074910987.1">
    <property type="nucleotide sequence ID" value="NZ_FOVK01000002.1"/>
</dbReference>
<dbReference type="Pfam" id="PF14058">
    <property type="entry name" value="PcfK"/>
    <property type="match status" value="1"/>
</dbReference>
<sequence length="159" mass="18237">MEKINREIAEIKTQRYGKNFAMAIAIHIYKMCEVDDAYRARVDLEEKSLKDCIQYIYTVIKNKAPKGAEAAAATDEEVYQFVDTYYKSSKEELKIDHIIRVDTQAPPEKKAAEETTYAKVDAPPKVEVKKEKSMLTKKSEVKHRDPAIDNQVSLFDLMG</sequence>
<protein>
    <submittedName>
        <fullName evidence="1">PcfK-like protein</fullName>
    </submittedName>
</protein>
<keyword evidence="2" id="KW-1185">Reference proteome</keyword>
<dbReference type="Proteomes" id="UP000181899">
    <property type="component" value="Unassembled WGS sequence"/>
</dbReference>
<organism evidence="1 2">
    <name type="scientific">Proteiniclasticum ruminis</name>
    <dbReference type="NCBI Taxonomy" id="398199"/>
    <lineage>
        <taxon>Bacteria</taxon>
        <taxon>Bacillati</taxon>
        <taxon>Bacillota</taxon>
        <taxon>Clostridia</taxon>
        <taxon>Eubacteriales</taxon>
        <taxon>Clostridiaceae</taxon>
        <taxon>Proteiniclasticum</taxon>
    </lineage>
</organism>